<protein>
    <submittedName>
        <fullName evidence="6">FadR family transcriptional regulator</fullName>
    </submittedName>
</protein>
<keyword evidence="3" id="KW-0804">Transcription</keyword>
<organism evidence="5 7">
    <name type="scientific">Candidatus Infernicultor aquiphilus</name>
    <dbReference type="NCBI Taxonomy" id="1805029"/>
    <lineage>
        <taxon>Bacteria</taxon>
        <taxon>Pseudomonadati</taxon>
        <taxon>Atribacterota</taxon>
        <taxon>Candidatus Phoenicimicrobiia</taxon>
        <taxon>Candidatus Pheonicimicrobiales</taxon>
        <taxon>Candidatus Phoenicimicrobiaceae</taxon>
        <taxon>Candidatus Infernicultor</taxon>
    </lineage>
</organism>
<evidence type="ECO:0000313" key="5">
    <source>
        <dbReference type="EMBL" id="OIP68741.1"/>
    </source>
</evidence>
<name>A0A1J5G7U3_9BACT</name>
<sequence length="230" mass="26781">MEFKEIAPVRLYESVIEQIMDLIKNNELKPGDKLPPERELAEKLSISRNSLREAFRVLESRGLIKSKPGGGRFIREIRENDHNNTENIILSLEKSSILELLEAREIFEVKIAEIAAQRATPEDIEIIEEALNKMNQKEELKEDKKTESDTEFHLAISGASHNFVFVNIMKLHLDLLKETREKTWQIPGRREKQYQEHRAIFRAIKEHNSKKAGEAILKHLRSIRKIVVEI</sequence>
<dbReference type="GO" id="GO:0003677">
    <property type="term" value="F:DNA binding"/>
    <property type="evidence" value="ECO:0007669"/>
    <property type="project" value="UniProtKB-KW"/>
</dbReference>
<dbReference type="InterPro" id="IPR008920">
    <property type="entry name" value="TF_FadR/GntR_C"/>
</dbReference>
<dbReference type="EMBL" id="MNYY01000115">
    <property type="protein sequence ID" value="OIP68741.1"/>
    <property type="molecule type" value="Genomic_DNA"/>
</dbReference>
<dbReference type="InterPro" id="IPR000524">
    <property type="entry name" value="Tscrpt_reg_HTH_GntR"/>
</dbReference>
<dbReference type="Pfam" id="PF07729">
    <property type="entry name" value="FCD"/>
    <property type="match status" value="1"/>
</dbReference>
<dbReference type="EMBL" id="PFTV01000081">
    <property type="protein sequence ID" value="PJB57144.1"/>
    <property type="molecule type" value="Genomic_DNA"/>
</dbReference>
<dbReference type="InterPro" id="IPR036390">
    <property type="entry name" value="WH_DNA-bd_sf"/>
</dbReference>
<dbReference type="InterPro" id="IPR011711">
    <property type="entry name" value="GntR_C"/>
</dbReference>
<dbReference type="Gene3D" id="1.20.120.530">
    <property type="entry name" value="GntR ligand-binding domain-like"/>
    <property type="match status" value="1"/>
</dbReference>
<accession>A0A1J5G7U3</accession>
<comment type="caution">
    <text evidence="5">The sequence shown here is derived from an EMBL/GenBank/DDBJ whole genome shotgun (WGS) entry which is preliminary data.</text>
</comment>
<dbReference type="SMART" id="SM00895">
    <property type="entry name" value="FCD"/>
    <property type="match status" value="1"/>
</dbReference>
<feature type="domain" description="HTH gntR-type" evidence="4">
    <location>
        <begin position="9"/>
        <end position="77"/>
    </location>
</feature>
<evidence type="ECO:0000313" key="7">
    <source>
        <dbReference type="Proteomes" id="UP000182763"/>
    </source>
</evidence>
<dbReference type="GO" id="GO:0003700">
    <property type="term" value="F:DNA-binding transcription factor activity"/>
    <property type="evidence" value="ECO:0007669"/>
    <property type="project" value="InterPro"/>
</dbReference>
<dbReference type="Proteomes" id="UP000228560">
    <property type="component" value="Unassembled WGS sequence"/>
</dbReference>
<evidence type="ECO:0000256" key="2">
    <source>
        <dbReference type="ARBA" id="ARBA00023125"/>
    </source>
</evidence>
<proteinExistence type="predicted"/>
<dbReference type="Pfam" id="PF00392">
    <property type="entry name" value="GntR"/>
    <property type="match status" value="1"/>
</dbReference>
<dbReference type="CDD" id="cd07377">
    <property type="entry name" value="WHTH_GntR"/>
    <property type="match status" value="1"/>
</dbReference>
<dbReference type="SMART" id="SM00345">
    <property type="entry name" value="HTH_GNTR"/>
    <property type="match status" value="1"/>
</dbReference>
<evidence type="ECO:0000256" key="1">
    <source>
        <dbReference type="ARBA" id="ARBA00023015"/>
    </source>
</evidence>
<gene>
    <name evidence="5" type="ORF">AUK42_06015</name>
    <name evidence="6" type="ORF">CO097_03240</name>
</gene>
<keyword evidence="2" id="KW-0238">DNA-binding</keyword>
<evidence type="ECO:0000256" key="3">
    <source>
        <dbReference type="ARBA" id="ARBA00023163"/>
    </source>
</evidence>
<dbReference type="SUPFAM" id="SSF48008">
    <property type="entry name" value="GntR ligand-binding domain-like"/>
    <property type="match status" value="1"/>
</dbReference>
<dbReference type="Proteomes" id="UP000182763">
    <property type="component" value="Unassembled WGS sequence"/>
</dbReference>
<dbReference type="PANTHER" id="PTHR43537:SF5">
    <property type="entry name" value="UXU OPERON TRANSCRIPTIONAL REGULATOR"/>
    <property type="match status" value="1"/>
</dbReference>
<dbReference type="STRING" id="1805029.AUK42_06015"/>
<accession>A0A2M8CDJ7</accession>
<keyword evidence="1" id="KW-0805">Transcription regulation</keyword>
<dbReference type="PANTHER" id="PTHR43537">
    <property type="entry name" value="TRANSCRIPTIONAL REGULATOR, GNTR FAMILY"/>
    <property type="match status" value="1"/>
</dbReference>
<evidence type="ECO:0000313" key="6">
    <source>
        <dbReference type="EMBL" id="PJB57144.1"/>
    </source>
</evidence>
<dbReference type="PROSITE" id="PS50949">
    <property type="entry name" value="HTH_GNTR"/>
    <property type="match status" value="1"/>
</dbReference>
<dbReference type="SUPFAM" id="SSF46785">
    <property type="entry name" value="Winged helix' DNA-binding domain"/>
    <property type="match status" value="1"/>
</dbReference>
<reference evidence="6 8" key="2">
    <citation type="submission" date="2017-09" db="EMBL/GenBank/DDBJ databases">
        <title>Depth-based differentiation of microbial function through sediment-hosted aquifers and enrichment of novel symbionts in the deep terrestrial subsurface.</title>
        <authorList>
            <person name="Probst A.J."/>
            <person name="Ladd B."/>
            <person name="Jarett J.K."/>
            <person name="Geller-Mcgrath D.E."/>
            <person name="Sieber C.M."/>
            <person name="Emerson J.B."/>
            <person name="Anantharaman K."/>
            <person name="Thomas B.C."/>
            <person name="Malmstrom R."/>
            <person name="Stieglmeier M."/>
            <person name="Klingl A."/>
            <person name="Woyke T."/>
            <person name="Ryan C.M."/>
            <person name="Banfield J.F."/>
        </authorList>
    </citation>
    <scope>NUCLEOTIDE SEQUENCE [LARGE SCALE GENOMIC DNA]</scope>
    <source>
        <strain evidence="6">CG_4_9_14_3_um_filter_33_16</strain>
    </source>
</reference>
<reference evidence="5 7" key="1">
    <citation type="journal article" date="2016" name="Environ. Microbiol.">
        <title>Genomic resolution of a cold subsurface aquifer community provides metabolic insights for novel microbes adapted to high CO concentrations.</title>
        <authorList>
            <person name="Probst A.J."/>
            <person name="Castelle C.J."/>
            <person name="Singh A."/>
            <person name="Brown C.T."/>
            <person name="Anantharaman K."/>
            <person name="Sharon I."/>
            <person name="Hug L.A."/>
            <person name="Burstein D."/>
            <person name="Emerson J.B."/>
            <person name="Thomas B.C."/>
            <person name="Banfield J.F."/>
        </authorList>
    </citation>
    <scope>NUCLEOTIDE SEQUENCE [LARGE SCALE GENOMIC DNA]</scope>
    <source>
        <strain evidence="5">CG2_30_33_13</strain>
    </source>
</reference>
<dbReference type="InterPro" id="IPR036388">
    <property type="entry name" value="WH-like_DNA-bd_sf"/>
</dbReference>
<dbReference type="PRINTS" id="PR00035">
    <property type="entry name" value="HTHGNTR"/>
</dbReference>
<dbReference type="AlphaFoldDB" id="A0A1J5G7U3"/>
<evidence type="ECO:0000313" key="8">
    <source>
        <dbReference type="Proteomes" id="UP000228560"/>
    </source>
</evidence>
<evidence type="ECO:0000259" key="4">
    <source>
        <dbReference type="PROSITE" id="PS50949"/>
    </source>
</evidence>
<dbReference type="Gene3D" id="1.10.10.10">
    <property type="entry name" value="Winged helix-like DNA-binding domain superfamily/Winged helix DNA-binding domain"/>
    <property type="match status" value="1"/>
</dbReference>